<gene>
    <name evidence="3" type="ORF">BDD14_0058</name>
</gene>
<dbReference type="EMBL" id="SHKW01000001">
    <property type="protein sequence ID" value="RZU38786.1"/>
    <property type="molecule type" value="Genomic_DNA"/>
</dbReference>
<organism evidence="3 4">
    <name type="scientific">Edaphobacter modestus</name>
    <dbReference type="NCBI Taxonomy" id="388466"/>
    <lineage>
        <taxon>Bacteria</taxon>
        <taxon>Pseudomonadati</taxon>
        <taxon>Acidobacteriota</taxon>
        <taxon>Terriglobia</taxon>
        <taxon>Terriglobales</taxon>
        <taxon>Acidobacteriaceae</taxon>
        <taxon>Edaphobacter</taxon>
    </lineage>
</organism>
<dbReference type="RefSeq" id="WP_130417080.1">
    <property type="nucleotide sequence ID" value="NZ_SHKW01000001.1"/>
</dbReference>
<dbReference type="AlphaFoldDB" id="A0A4V2G3X3"/>
<evidence type="ECO:0000313" key="4">
    <source>
        <dbReference type="Proteomes" id="UP000292958"/>
    </source>
</evidence>
<feature type="region of interest" description="Disordered" evidence="2">
    <location>
        <begin position="398"/>
        <end position="417"/>
    </location>
</feature>
<reference evidence="3 4" key="1">
    <citation type="submission" date="2019-02" db="EMBL/GenBank/DDBJ databases">
        <title>Genomic Encyclopedia of Archaeal and Bacterial Type Strains, Phase II (KMG-II): from individual species to whole genera.</title>
        <authorList>
            <person name="Goeker M."/>
        </authorList>
    </citation>
    <scope>NUCLEOTIDE SEQUENCE [LARGE SCALE GENOMIC DNA]</scope>
    <source>
        <strain evidence="3 4">DSM 18101</strain>
    </source>
</reference>
<dbReference type="Gene3D" id="3.30.1540.10">
    <property type="entry name" value="formyl-coa transferase, domain 3"/>
    <property type="match status" value="1"/>
</dbReference>
<dbReference type="InterPro" id="IPR044855">
    <property type="entry name" value="CoA-Trfase_III_dom3_sf"/>
</dbReference>
<dbReference type="PANTHER" id="PTHR48207:SF3">
    <property type="entry name" value="SUCCINATE--HYDROXYMETHYLGLUTARATE COA-TRANSFERASE"/>
    <property type="match status" value="1"/>
</dbReference>
<dbReference type="OrthoDB" id="9797653at2"/>
<dbReference type="InterPro" id="IPR003673">
    <property type="entry name" value="CoA-Trfase_fam_III"/>
</dbReference>
<sequence length="417" mass="44825">MSADEIFSGLKVVDLASFIAGPAAATILSDFGADVIKVEPPEGELWRNGHKIPPQPHSEEPYPFELANRNKRGVALNLKAASAQQVLERLAKWADVFIVNTPHAARQKLKLEYDDVAQWNPRLIYADLTGFGEKGPDAALPGFDLTAFWARSGLLFMTRDAGEPPTWPVAGSGDNATAVAMYGAIVTALYRRERTGKGSYVTTSLLAAGVWSASVFIQAALCGASFYGLHDRAHPANAGLNTYRSSDGTWFVLVVTPDKVPAVLKALGREDILTDPRFSDPAKLAQNRPQLTAMLDEIFGSQPMSHWYEVFNGVHVPFGAVREPQEVVNDPQLRANDIVVPFEGAGEKLTSTISSPIQVHGVTKVPARRAPGIGEHNDEVLKELGFTSDEIAGLRASGAAPQAAHAEVPTHAPGKPI</sequence>
<comment type="caution">
    <text evidence="3">The sequence shown here is derived from an EMBL/GenBank/DDBJ whole genome shotgun (WGS) entry which is preliminary data.</text>
</comment>
<evidence type="ECO:0000256" key="1">
    <source>
        <dbReference type="ARBA" id="ARBA00022679"/>
    </source>
</evidence>
<evidence type="ECO:0000313" key="3">
    <source>
        <dbReference type="EMBL" id="RZU38786.1"/>
    </source>
</evidence>
<dbReference type="Pfam" id="PF02515">
    <property type="entry name" value="CoA_transf_3"/>
    <property type="match status" value="1"/>
</dbReference>
<dbReference type="PANTHER" id="PTHR48207">
    <property type="entry name" value="SUCCINATE--HYDROXYMETHYLGLUTARATE COA-TRANSFERASE"/>
    <property type="match status" value="1"/>
</dbReference>
<proteinExistence type="predicted"/>
<name>A0A4V2G3X3_9BACT</name>
<dbReference type="GO" id="GO:0008410">
    <property type="term" value="F:CoA-transferase activity"/>
    <property type="evidence" value="ECO:0007669"/>
    <property type="project" value="TreeGrafter"/>
</dbReference>
<accession>A0A4V2G3X3</accession>
<dbReference type="InterPro" id="IPR023606">
    <property type="entry name" value="CoA-Trfase_III_dom_1_sf"/>
</dbReference>
<evidence type="ECO:0000256" key="2">
    <source>
        <dbReference type="SAM" id="MobiDB-lite"/>
    </source>
</evidence>
<dbReference type="SUPFAM" id="SSF89796">
    <property type="entry name" value="CoA-transferase family III (CaiB/BaiF)"/>
    <property type="match status" value="1"/>
</dbReference>
<protein>
    <submittedName>
        <fullName evidence="3">Formyl-CoA transferase</fullName>
    </submittedName>
</protein>
<keyword evidence="4" id="KW-1185">Reference proteome</keyword>
<dbReference type="Gene3D" id="3.40.50.10540">
    <property type="entry name" value="Crotonobetainyl-coa:carnitine coa-transferase, domain 1"/>
    <property type="match status" value="1"/>
</dbReference>
<keyword evidence="1 3" id="KW-0808">Transferase</keyword>
<dbReference type="InterPro" id="IPR050483">
    <property type="entry name" value="CoA-transferase_III_domain"/>
</dbReference>
<dbReference type="Proteomes" id="UP000292958">
    <property type="component" value="Unassembled WGS sequence"/>
</dbReference>